<evidence type="ECO:0000259" key="1">
    <source>
        <dbReference type="Pfam" id="PF13649"/>
    </source>
</evidence>
<dbReference type="Pfam" id="PF13649">
    <property type="entry name" value="Methyltransf_25"/>
    <property type="match status" value="1"/>
</dbReference>
<dbReference type="GO" id="GO:0032259">
    <property type="term" value="P:methylation"/>
    <property type="evidence" value="ECO:0007669"/>
    <property type="project" value="UniProtKB-KW"/>
</dbReference>
<protein>
    <submittedName>
        <fullName evidence="2">Methyltransferase domain-containing protein</fullName>
    </submittedName>
</protein>
<dbReference type="InterPro" id="IPR029063">
    <property type="entry name" value="SAM-dependent_MTases_sf"/>
</dbReference>
<feature type="domain" description="Methyltransferase" evidence="1">
    <location>
        <begin position="95"/>
        <end position="196"/>
    </location>
</feature>
<name>A0A4U5JUX9_9GAMM</name>
<dbReference type="SUPFAM" id="SSF53335">
    <property type="entry name" value="S-adenosyl-L-methionine-dependent methyltransferases"/>
    <property type="match status" value="1"/>
</dbReference>
<dbReference type="InterPro" id="IPR041698">
    <property type="entry name" value="Methyltransf_25"/>
</dbReference>
<dbReference type="Proteomes" id="UP000308707">
    <property type="component" value="Unassembled WGS sequence"/>
</dbReference>
<evidence type="ECO:0000313" key="2">
    <source>
        <dbReference type="EMBL" id="TKR33720.1"/>
    </source>
</evidence>
<keyword evidence="2" id="KW-0808">Transferase</keyword>
<dbReference type="EMBL" id="SZUA01000001">
    <property type="protein sequence ID" value="TKR33720.1"/>
    <property type="molecule type" value="Genomic_DNA"/>
</dbReference>
<evidence type="ECO:0000313" key="3">
    <source>
        <dbReference type="Proteomes" id="UP000308707"/>
    </source>
</evidence>
<reference evidence="2 3" key="1">
    <citation type="submission" date="2019-04" db="EMBL/GenBank/DDBJ databases">
        <title>Reference strain of H23.</title>
        <authorList>
            <person name="Luo X."/>
        </authorList>
    </citation>
    <scope>NUCLEOTIDE SEQUENCE [LARGE SCALE GENOMIC DNA]</scope>
    <source>
        <strain evidence="2 3">H23</strain>
    </source>
</reference>
<accession>A0A4U5JUX9</accession>
<gene>
    <name evidence="2" type="ORF">FCE95_05425</name>
</gene>
<sequence>MPVPKRARREEAFSWRSPRRPDGWVTIRLRRLTQPEYPRRHDAGMNTHLSDVLPPWMLMLRQWLKHPRRTAAIAPSSPELATAIVAELPADARRVIELGGGTGALTKALLAHGIAPQDLLVLELNDAMHARLRRRFPQTHVVHGDARRLREIAAAEGFAGEGAADAIVSGLGVLSMERWLQRDIYAAAFDCLRPDGRLIQFTYGPQPPLADSVARELRLEAERGGFVLRNVPPATVYVYRKASGTA</sequence>
<comment type="caution">
    <text evidence="2">The sequence shown here is derived from an EMBL/GenBank/DDBJ whole genome shotgun (WGS) entry which is preliminary data.</text>
</comment>
<organism evidence="2 3">
    <name type="scientific">Luteimonas gilva</name>
    <dbReference type="NCBI Taxonomy" id="2572684"/>
    <lineage>
        <taxon>Bacteria</taxon>
        <taxon>Pseudomonadati</taxon>
        <taxon>Pseudomonadota</taxon>
        <taxon>Gammaproteobacteria</taxon>
        <taxon>Lysobacterales</taxon>
        <taxon>Lysobacteraceae</taxon>
        <taxon>Luteimonas</taxon>
    </lineage>
</organism>
<dbReference type="AlphaFoldDB" id="A0A4U5JUX9"/>
<dbReference type="GO" id="GO:0008168">
    <property type="term" value="F:methyltransferase activity"/>
    <property type="evidence" value="ECO:0007669"/>
    <property type="project" value="UniProtKB-KW"/>
</dbReference>
<dbReference type="Gene3D" id="3.40.50.150">
    <property type="entry name" value="Vaccinia Virus protein VP39"/>
    <property type="match status" value="1"/>
</dbReference>
<keyword evidence="3" id="KW-1185">Reference proteome</keyword>
<proteinExistence type="predicted"/>
<keyword evidence="2" id="KW-0489">Methyltransferase</keyword>
<dbReference type="CDD" id="cd02440">
    <property type="entry name" value="AdoMet_MTases"/>
    <property type="match status" value="1"/>
</dbReference>
<dbReference type="OrthoDB" id="9805585at2"/>